<dbReference type="Proteomes" id="UP000023772">
    <property type="component" value="Chromosome"/>
</dbReference>
<dbReference type="EMBL" id="CP007451">
    <property type="protein sequence ID" value="AHW61570.1"/>
    <property type="molecule type" value="Genomic_DNA"/>
</dbReference>
<protein>
    <submittedName>
        <fullName evidence="2">Uncharacterized protein</fullName>
    </submittedName>
</protein>
<dbReference type="AlphaFoldDB" id="X5E279"/>
<evidence type="ECO:0000313" key="3">
    <source>
        <dbReference type="Proteomes" id="UP000023772"/>
    </source>
</evidence>
<proteinExistence type="predicted"/>
<name>X5E279_9BACT</name>
<accession>X5E279</accession>
<gene>
    <name evidence="1" type="ORF">FH5T_03860</name>
    <name evidence="2" type="ORF">SAMN05444285_12911</name>
</gene>
<dbReference type="STRING" id="1168034.FH5T_03860"/>
<evidence type="ECO:0000313" key="2">
    <source>
        <dbReference type="EMBL" id="SET91951.1"/>
    </source>
</evidence>
<dbReference type="RefSeq" id="WP_038555873.1">
    <property type="nucleotide sequence ID" value="NZ_FOHT01000029.1"/>
</dbReference>
<dbReference type="EMBL" id="FOHT01000029">
    <property type="protein sequence ID" value="SET91951.1"/>
    <property type="molecule type" value="Genomic_DNA"/>
</dbReference>
<dbReference type="Proteomes" id="UP000181981">
    <property type="component" value="Unassembled WGS sequence"/>
</dbReference>
<evidence type="ECO:0000313" key="4">
    <source>
        <dbReference type="Proteomes" id="UP000181981"/>
    </source>
</evidence>
<reference evidence="1 3" key="1">
    <citation type="submission" date="2014-03" db="EMBL/GenBank/DDBJ databases">
        <title>Complete genome sequence of a deeply braunched marine Bacteroidia bacterium Draconibacterium orientale type strain FH5T.</title>
        <authorList>
            <person name="Li X."/>
            <person name="Wang X."/>
            <person name="Xie Z."/>
            <person name="Du Z."/>
            <person name="Chen G."/>
        </authorList>
    </citation>
    <scope>NUCLEOTIDE SEQUENCE [LARGE SCALE GENOMIC DNA]</scope>
    <source>
        <strain evidence="1 3">FH5</strain>
    </source>
</reference>
<keyword evidence="3" id="KW-1185">Reference proteome</keyword>
<organism evidence="2 4">
    <name type="scientific">Draconibacterium orientale</name>
    <dbReference type="NCBI Taxonomy" id="1168034"/>
    <lineage>
        <taxon>Bacteria</taxon>
        <taxon>Pseudomonadati</taxon>
        <taxon>Bacteroidota</taxon>
        <taxon>Bacteroidia</taxon>
        <taxon>Marinilabiliales</taxon>
        <taxon>Prolixibacteraceae</taxon>
        <taxon>Draconibacterium</taxon>
    </lineage>
</organism>
<evidence type="ECO:0000313" key="1">
    <source>
        <dbReference type="EMBL" id="AHW61570.1"/>
    </source>
</evidence>
<reference evidence="2 4" key="2">
    <citation type="submission" date="2016-10" db="EMBL/GenBank/DDBJ databases">
        <authorList>
            <person name="de Groot N.N."/>
        </authorList>
    </citation>
    <scope>NUCLEOTIDE SEQUENCE [LARGE SCALE GENOMIC DNA]</scope>
    <source>
        <strain evidence="2 4">DSM 25947</strain>
    </source>
</reference>
<dbReference type="HOGENOM" id="CLU_2860531_0_0_10"/>
<dbReference type="KEGG" id="dori:FH5T_03860"/>
<sequence>MKLNALKLTQEVRELKIVSASEISETSTPLFELSKETISEKSFTSSFQDFSVYHILKQQLFGIN</sequence>